<evidence type="ECO:0000256" key="15">
    <source>
        <dbReference type="SAM" id="MobiDB-lite"/>
    </source>
</evidence>
<dbReference type="InterPro" id="IPR005599">
    <property type="entry name" value="GPI_mannosylTrfase"/>
</dbReference>
<feature type="transmembrane region" description="Helical" evidence="16">
    <location>
        <begin position="578"/>
        <end position="597"/>
    </location>
</feature>
<evidence type="ECO:0000256" key="16">
    <source>
        <dbReference type="SAM" id="Phobius"/>
    </source>
</evidence>
<comment type="catalytic activity">
    <reaction evidence="13">
        <text>ATP + H2O = ADP + phosphate + H(+)</text>
        <dbReference type="Rhea" id="RHEA:13065"/>
        <dbReference type="ChEBI" id="CHEBI:15377"/>
        <dbReference type="ChEBI" id="CHEBI:15378"/>
        <dbReference type="ChEBI" id="CHEBI:30616"/>
        <dbReference type="ChEBI" id="CHEBI:43474"/>
        <dbReference type="ChEBI" id="CHEBI:456216"/>
        <dbReference type="EC" id="3.6.4.13"/>
    </reaction>
</comment>
<dbReference type="GO" id="GO:0003724">
    <property type="term" value="F:RNA helicase activity"/>
    <property type="evidence" value="ECO:0007669"/>
    <property type="project" value="UniProtKB-EC"/>
</dbReference>
<dbReference type="PROSITE" id="PS51192">
    <property type="entry name" value="HELICASE_ATP_BIND_1"/>
    <property type="match status" value="1"/>
</dbReference>
<dbReference type="FunFam" id="3.40.50.300:FF:000079">
    <property type="entry name" value="probable ATP-dependent RNA helicase DDX17"/>
    <property type="match status" value="1"/>
</dbReference>
<dbReference type="SUPFAM" id="SSF52540">
    <property type="entry name" value="P-loop containing nucleoside triphosphate hydrolases"/>
    <property type="match status" value="2"/>
</dbReference>
<comment type="subcellular location">
    <subcellularLocation>
        <location evidence="1">Endoplasmic reticulum membrane</location>
        <topology evidence="1">Multi-pass membrane protein</topology>
    </subcellularLocation>
</comment>
<sequence length="641" mass="70948">MNGFARNGGGGGGFSQPPPQMQANNNPARYGGFAGTGGDTFVSRYSGVSNGFGGGGGNRRYDNGGSFGEVGSNLKSANFNVATLPKLRKGFYREHPSVTQRSPQEYEKWLFDKEVTLNGQQIPRPVFEFCESTFAEPIVQQLYKNYQQPTTIQSISWPVALSGRDIISIAKTGSGKTLGFILPAIVHILMQEPQQGTGPVVLVMLPTRELAQQVEEVAKEYCKAMNLGLVCVFGGSPKPPQTQALRRGVDICVATPGRLLDFLQESTTNMQRCSFLVLDEADRMLDMGFEPQIRKIVAQIRPDRQTLMFSATWPKEIQNLARDFQKDAVQLNVGSLELSANHNIEQHVEVIEEFNKKRRLIELLTFIGQQPECKTIVFVETKRKADSLTGSMRSEGWPVKCIHGDKTQGERDWVLNEFREGKTLILLATDVAARGLDVTDIKEQLGTSYTFFNPEMSHKARDLIKVLEEAKQVVPQELAMLANNPGGGGRPSGGGRGGYNGGGGRGGFNGGVEQGFMQDILPTEWLLVLVLMIHMIMCPFTKVEESFNVQAIHDILYHRANLTSYDHLEFPGVVSRTFVGPLLVSSVLTPILPLFYWLNIQKFWMLLAARFTIGFAVVFAFSNFCRCIQKKFGDSVGTFFA</sequence>
<dbReference type="Gene3D" id="3.40.50.300">
    <property type="entry name" value="P-loop containing nucleotide triphosphate hydrolases"/>
    <property type="match status" value="2"/>
</dbReference>
<evidence type="ECO:0000256" key="13">
    <source>
        <dbReference type="ARBA" id="ARBA00047984"/>
    </source>
</evidence>
<dbReference type="PANTHER" id="PTHR47958">
    <property type="entry name" value="ATP-DEPENDENT RNA HELICASE DBP3"/>
    <property type="match status" value="1"/>
</dbReference>
<evidence type="ECO:0000256" key="10">
    <source>
        <dbReference type="ARBA" id="ARBA00022840"/>
    </source>
</evidence>
<dbReference type="InterPro" id="IPR011545">
    <property type="entry name" value="DEAD/DEAH_box_helicase_dom"/>
</dbReference>
<comment type="similarity">
    <text evidence="14">Belongs to the DEAD box helicase family.</text>
</comment>
<organism evidence="19 20">
    <name type="scientific">Ditylenchus dipsaci</name>
    <dbReference type="NCBI Taxonomy" id="166011"/>
    <lineage>
        <taxon>Eukaryota</taxon>
        <taxon>Metazoa</taxon>
        <taxon>Ecdysozoa</taxon>
        <taxon>Nematoda</taxon>
        <taxon>Chromadorea</taxon>
        <taxon>Rhabditida</taxon>
        <taxon>Tylenchina</taxon>
        <taxon>Tylenchomorpha</taxon>
        <taxon>Sphaerularioidea</taxon>
        <taxon>Anguinidae</taxon>
        <taxon>Anguininae</taxon>
        <taxon>Ditylenchus</taxon>
    </lineage>
</organism>
<evidence type="ECO:0000256" key="6">
    <source>
        <dbReference type="ARBA" id="ARBA00022741"/>
    </source>
</evidence>
<evidence type="ECO:0000256" key="4">
    <source>
        <dbReference type="ARBA" id="ARBA00022679"/>
    </source>
</evidence>
<keyword evidence="11 16" id="KW-1133">Transmembrane helix</keyword>
<keyword evidence="9" id="KW-0256">Endoplasmic reticulum</keyword>
<dbReference type="Pfam" id="PF00270">
    <property type="entry name" value="DEAD"/>
    <property type="match status" value="1"/>
</dbReference>
<dbReference type="WBParaSite" id="jg5387">
    <property type="protein sequence ID" value="jg5387"/>
    <property type="gene ID" value="jg5387"/>
</dbReference>
<keyword evidence="12 16" id="KW-0472">Membrane</keyword>
<dbReference type="SMART" id="SM00490">
    <property type="entry name" value="HELICc"/>
    <property type="match status" value="1"/>
</dbReference>
<evidence type="ECO:0000256" key="1">
    <source>
        <dbReference type="ARBA" id="ARBA00004477"/>
    </source>
</evidence>
<evidence type="ECO:0000256" key="12">
    <source>
        <dbReference type="ARBA" id="ARBA00023136"/>
    </source>
</evidence>
<dbReference type="InterPro" id="IPR000629">
    <property type="entry name" value="RNA-helicase_DEAD-box_CS"/>
</dbReference>
<dbReference type="InterPro" id="IPR001650">
    <property type="entry name" value="Helicase_C-like"/>
</dbReference>
<dbReference type="InterPro" id="IPR014001">
    <property type="entry name" value="Helicase_ATP-bd"/>
</dbReference>
<feature type="region of interest" description="Disordered" evidence="15">
    <location>
        <begin position="483"/>
        <end position="502"/>
    </location>
</feature>
<dbReference type="Proteomes" id="UP000887574">
    <property type="component" value="Unplaced"/>
</dbReference>
<keyword evidence="5 16" id="KW-0812">Transmembrane</keyword>
<dbReference type="PROSITE" id="PS51194">
    <property type="entry name" value="HELICASE_CTER"/>
    <property type="match status" value="1"/>
</dbReference>
<dbReference type="PROSITE" id="PS00039">
    <property type="entry name" value="DEAD_ATP_HELICASE"/>
    <property type="match status" value="1"/>
</dbReference>
<feature type="domain" description="Helicase ATP-binding" evidence="17">
    <location>
        <begin position="157"/>
        <end position="331"/>
    </location>
</feature>
<evidence type="ECO:0000256" key="8">
    <source>
        <dbReference type="ARBA" id="ARBA00022806"/>
    </source>
</evidence>
<keyword evidence="10 14" id="KW-0067">ATP-binding</keyword>
<evidence type="ECO:0000256" key="2">
    <source>
        <dbReference type="ARBA" id="ARBA00012552"/>
    </source>
</evidence>
<keyword evidence="7 14" id="KW-0378">Hydrolase</keyword>
<feature type="compositionally biased region" description="Gly residues" evidence="15">
    <location>
        <begin position="1"/>
        <end position="14"/>
    </location>
</feature>
<dbReference type="EC" id="3.6.4.13" evidence="2"/>
<feature type="compositionally biased region" description="Gly residues" evidence="15">
    <location>
        <begin position="485"/>
        <end position="502"/>
    </location>
</feature>
<feature type="domain" description="Helicase C-terminal" evidence="18">
    <location>
        <begin position="359"/>
        <end position="544"/>
    </location>
</feature>
<keyword evidence="3" id="KW-0328">Glycosyltransferase</keyword>
<evidence type="ECO:0000256" key="14">
    <source>
        <dbReference type="RuleBase" id="RU000492"/>
    </source>
</evidence>
<name>A0A915EF03_9BILA</name>
<keyword evidence="8 14" id="KW-0347">Helicase</keyword>
<reference evidence="20" key="1">
    <citation type="submission" date="2022-11" db="UniProtKB">
        <authorList>
            <consortium name="WormBaseParasite"/>
        </authorList>
    </citation>
    <scope>IDENTIFICATION</scope>
</reference>
<dbReference type="Pfam" id="PF00271">
    <property type="entry name" value="Helicase_C"/>
    <property type="match status" value="1"/>
</dbReference>
<dbReference type="GO" id="GO:0016787">
    <property type="term" value="F:hydrolase activity"/>
    <property type="evidence" value="ECO:0007669"/>
    <property type="project" value="UniProtKB-KW"/>
</dbReference>
<dbReference type="CDD" id="cd18787">
    <property type="entry name" value="SF2_C_DEAD"/>
    <property type="match status" value="1"/>
</dbReference>
<dbReference type="Pfam" id="PF03901">
    <property type="entry name" value="Glyco_transf_22"/>
    <property type="match status" value="1"/>
</dbReference>
<evidence type="ECO:0000256" key="7">
    <source>
        <dbReference type="ARBA" id="ARBA00022801"/>
    </source>
</evidence>
<evidence type="ECO:0000313" key="19">
    <source>
        <dbReference type="Proteomes" id="UP000887574"/>
    </source>
</evidence>
<evidence type="ECO:0000259" key="17">
    <source>
        <dbReference type="PROSITE" id="PS51192"/>
    </source>
</evidence>
<dbReference type="GO" id="GO:0005789">
    <property type="term" value="C:endoplasmic reticulum membrane"/>
    <property type="evidence" value="ECO:0007669"/>
    <property type="project" value="UniProtKB-SubCell"/>
</dbReference>
<proteinExistence type="inferred from homology"/>
<dbReference type="SMART" id="SM00487">
    <property type="entry name" value="DEXDc"/>
    <property type="match status" value="1"/>
</dbReference>
<dbReference type="GO" id="GO:0043186">
    <property type="term" value="C:P granule"/>
    <property type="evidence" value="ECO:0007669"/>
    <property type="project" value="UniProtKB-ARBA"/>
</dbReference>
<keyword evidence="6 14" id="KW-0547">Nucleotide-binding</keyword>
<dbReference type="AlphaFoldDB" id="A0A915EF03"/>
<evidence type="ECO:0000256" key="9">
    <source>
        <dbReference type="ARBA" id="ARBA00022824"/>
    </source>
</evidence>
<feature type="region of interest" description="Disordered" evidence="15">
    <location>
        <begin position="1"/>
        <end position="32"/>
    </location>
</feature>
<dbReference type="GO" id="GO:0016757">
    <property type="term" value="F:glycosyltransferase activity"/>
    <property type="evidence" value="ECO:0007669"/>
    <property type="project" value="UniProtKB-KW"/>
</dbReference>
<dbReference type="InterPro" id="IPR027417">
    <property type="entry name" value="P-loop_NTPase"/>
</dbReference>
<accession>A0A915EF03</accession>
<keyword evidence="19" id="KW-1185">Reference proteome</keyword>
<keyword evidence="4" id="KW-0808">Transferase</keyword>
<protein>
    <recommendedName>
        <fullName evidence="2">RNA helicase</fullName>
        <ecNumber evidence="2">3.6.4.13</ecNumber>
    </recommendedName>
</protein>
<evidence type="ECO:0000256" key="5">
    <source>
        <dbReference type="ARBA" id="ARBA00022692"/>
    </source>
</evidence>
<feature type="transmembrane region" description="Helical" evidence="16">
    <location>
        <begin position="603"/>
        <end position="621"/>
    </location>
</feature>
<evidence type="ECO:0000313" key="20">
    <source>
        <dbReference type="WBParaSite" id="jg5387"/>
    </source>
</evidence>
<evidence type="ECO:0000259" key="18">
    <source>
        <dbReference type="PROSITE" id="PS51194"/>
    </source>
</evidence>
<dbReference type="GO" id="GO:0005524">
    <property type="term" value="F:ATP binding"/>
    <property type="evidence" value="ECO:0007669"/>
    <property type="project" value="UniProtKB-KW"/>
</dbReference>
<evidence type="ECO:0000256" key="11">
    <source>
        <dbReference type="ARBA" id="ARBA00022989"/>
    </source>
</evidence>
<dbReference type="GO" id="GO:0003676">
    <property type="term" value="F:nucleic acid binding"/>
    <property type="evidence" value="ECO:0007669"/>
    <property type="project" value="InterPro"/>
</dbReference>
<evidence type="ECO:0000256" key="3">
    <source>
        <dbReference type="ARBA" id="ARBA00022676"/>
    </source>
</evidence>